<dbReference type="EMBL" id="SRPY01001119">
    <property type="protein sequence ID" value="KAG5914415.1"/>
    <property type="molecule type" value="Genomic_DNA"/>
</dbReference>
<keyword evidence="3" id="KW-1185">Reference proteome</keyword>
<organism evidence="2 3">
    <name type="scientific">Claviceps africana</name>
    <dbReference type="NCBI Taxonomy" id="83212"/>
    <lineage>
        <taxon>Eukaryota</taxon>
        <taxon>Fungi</taxon>
        <taxon>Dikarya</taxon>
        <taxon>Ascomycota</taxon>
        <taxon>Pezizomycotina</taxon>
        <taxon>Sordariomycetes</taxon>
        <taxon>Hypocreomycetidae</taxon>
        <taxon>Hypocreales</taxon>
        <taxon>Clavicipitaceae</taxon>
        <taxon>Claviceps</taxon>
    </lineage>
</organism>
<proteinExistence type="predicted"/>
<sequence length="110" mass="11476">MRFSASAVLAVVLLTAETTANPSIPCNGGTMYGEYFGYGPVCKPLAGGTSFDCGSATRVILEKGGKDLHLLAPSVDSTIQFMSGHDHVWDNPCPGAKIVVSSIFEDDAPP</sequence>
<dbReference type="Proteomes" id="UP000811619">
    <property type="component" value="Unassembled WGS sequence"/>
</dbReference>
<accession>A0A8K0NFI5</accession>
<protein>
    <submittedName>
        <fullName evidence="2">Uncharacterized protein</fullName>
    </submittedName>
</protein>
<reference evidence="2" key="1">
    <citation type="journal article" date="2020" name="bioRxiv">
        <title>Whole genome comparisons of ergot fungi reveals the divergence and evolution of species within the genus Claviceps are the result of varying mechanisms driving genome evolution and host range expansion.</title>
        <authorList>
            <person name="Wyka S.A."/>
            <person name="Mondo S.J."/>
            <person name="Liu M."/>
            <person name="Dettman J."/>
            <person name="Nalam V."/>
            <person name="Broders K.D."/>
        </authorList>
    </citation>
    <scope>NUCLEOTIDE SEQUENCE</scope>
    <source>
        <strain evidence="2">CCC 489</strain>
    </source>
</reference>
<dbReference type="AlphaFoldDB" id="A0A8K0NFI5"/>
<name>A0A8K0NFI5_9HYPO</name>
<evidence type="ECO:0000313" key="2">
    <source>
        <dbReference type="EMBL" id="KAG5914415.1"/>
    </source>
</evidence>
<evidence type="ECO:0000313" key="3">
    <source>
        <dbReference type="Proteomes" id="UP000811619"/>
    </source>
</evidence>
<comment type="caution">
    <text evidence="2">The sequence shown here is derived from an EMBL/GenBank/DDBJ whole genome shotgun (WGS) entry which is preliminary data.</text>
</comment>
<gene>
    <name evidence="2" type="ORF">E4U42_000491</name>
</gene>
<feature type="signal peptide" evidence="1">
    <location>
        <begin position="1"/>
        <end position="20"/>
    </location>
</feature>
<feature type="chain" id="PRO_5035431455" evidence="1">
    <location>
        <begin position="21"/>
        <end position="110"/>
    </location>
</feature>
<evidence type="ECO:0000256" key="1">
    <source>
        <dbReference type="SAM" id="SignalP"/>
    </source>
</evidence>
<keyword evidence="1" id="KW-0732">Signal</keyword>